<organism evidence="1 2">
    <name type="scientific">Iningainema tapete BLCC-T55</name>
    <dbReference type="NCBI Taxonomy" id="2748662"/>
    <lineage>
        <taxon>Bacteria</taxon>
        <taxon>Bacillati</taxon>
        <taxon>Cyanobacteriota</taxon>
        <taxon>Cyanophyceae</taxon>
        <taxon>Nostocales</taxon>
        <taxon>Scytonemataceae</taxon>
        <taxon>Iningainema tapete</taxon>
    </lineage>
</organism>
<dbReference type="EMBL" id="JACXAE010000067">
    <property type="protein sequence ID" value="MBD2774228.1"/>
    <property type="molecule type" value="Genomic_DNA"/>
</dbReference>
<proteinExistence type="predicted"/>
<gene>
    <name evidence="1" type="ORF">ICL16_19665</name>
</gene>
<dbReference type="Gene3D" id="3.30.160.250">
    <property type="match status" value="1"/>
</dbReference>
<reference evidence="1" key="1">
    <citation type="submission" date="2020-09" db="EMBL/GenBank/DDBJ databases">
        <title>Iningainema tapete sp. nov. (Scytonemataceae, Cyanobacteria) from greenhouses in central Florida (USA) produces two types of nodularin with biosynthetic potential for microcystin-LR and anabaenopeptins.</title>
        <authorList>
            <person name="Berthold D.E."/>
            <person name="Lefler F.W."/>
            <person name="Huang I.-S."/>
            <person name="Abdulla H."/>
            <person name="Zimba P.V."/>
            <person name="Laughinghouse H.D. IV."/>
        </authorList>
    </citation>
    <scope>NUCLEOTIDE SEQUENCE</scope>
    <source>
        <strain evidence="1">BLCCT55</strain>
    </source>
</reference>
<dbReference type="AlphaFoldDB" id="A0A8J7BYL1"/>
<dbReference type="InterPro" id="IPR035069">
    <property type="entry name" value="TTHA1013/TTHA0281-like"/>
</dbReference>
<sequence length="117" mass="13552">MTTDLLKTPDDNLPKLNYSVLIEKKEDGYQATVWGMPEYQVFAATREEALSNLHQLINARLQKVEIVSQEIELSKSEHPWMKFAGMYQNNPLFNEVLASIESYRRELDAEMDVEDEA</sequence>
<keyword evidence="2" id="KW-1185">Reference proteome</keyword>
<dbReference type="Proteomes" id="UP000629098">
    <property type="component" value="Unassembled WGS sequence"/>
</dbReference>
<evidence type="ECO:0000313" key="1">
    <source>
        <dbReference type="EMBL" id="MBD2774228.1"/>
    </source>
</evidence>
<evidence type="ECO:0000313" key="2">
    <source>
        <dbReference type="Proteomes" id="UP000629098"/>
    </source>
</evidence>
<dbReference type="RefSeq" id="WP_190830962.1">
    <property type="nucleotide sequence ID" value="NZ_CAWPPI010000067.1"/>
</dbReference>
<accession>A0A8J7BYL1</accession>
<name>A0A8J7BYL1_9CYAN</name>
<protein>
    <submittedName>
        <fullName evidence="1">Type II toxin-antitoxin system HicB family antitoxin</fullName>
    </submittedName>
</protein>
<comment type="caution">
    <text evidence="1">The sequence shown here is derived from an EMBL/GenBank/DDBJ whole genome shotgun (WGS) entry which is preliminary data.</text>
</comment>
<dbReference type="SUPFAM" id="SSF143100">
    <property type="entry name" value="TTHA1013/TTHA0281-like"/>
    <property type="match status" value="1"/>
</dbReference>